<feature type="domain" description="Glycosyltransferase 2-like" evidence="1">
    <location>
        <begin position="4"/>
        <end position="98"/>
    </location>
</feature>
<dbReference type="Proteomes" id="UP000034293">
    <property type="component" value="Unassembled WGS sequence"/>
</dbReference>
<dbReference type="InterPro" id="IPR029044">
    <property type="entry name" value="Nucleotide-diphossugar_trans"/>
</dbReference>
<dbReference type="Gene3D" id="3.90.550.10">
    <property type="entry name" value="Spore Coat Polysaccharide Biosynthesis Protein SpsA, Chain A"/>
    <property type="match status" value="1"/>
</dbReference>
<dbReference type="PANTHER" id="PTHR10859:SF91">
    <property type="entry name" value="DOLICHYL-PHOSPHATE BETA-GLUCOSYLTRANSFERASE"/>
    <property type="match status" value="1"/>
</dbReference>
<accession>A0A0G0SIY5</accession>
<dbReference type="SUPFAM" id="SSF53448">
    <property type="entry name" value="Nucleotide-diphospho-sugar transferases"/>
    <property type="match status" value="1"/>
</dbReference>
<dbReference type="GO" id="GO:0016740">
    <property type="term" value="F:transferase activity"/>
    <property type="evidence" value="ECO:0007669"/>
    <property type="project" value="UniProtKB-KW"/>
</dbReference>
<proteinExistence type="predicted"/>
<dbReference type="InterPro" id="IPR001173">
    <property type="entry name" value="Glyco_trans_2-like"/>
</dbReference>
<gene>
    <name evidence="2" type="ORF">UU02_C0001G0003</name>
</gene>
<dbReference type="EMBL" id="LBZA01000001">
    <property type="protein sequence ID" value="KKR64749.1"/>
    <property type="molecule type" value="Genomic_DNA"/>
</dbReference>
<dbReference type="GO" id="GO:0006487">
    <property type="term" value="P:protein N-linked glycosylation"/>
    <property type="evidence" value="ECO:0007669"/>
    <property type="project" value="TreeGrafter"/>
</dbReference>
<dbReference type="PANTHER" id="PTHR10859">
    <property type="entry name" value="GLYCOSYL TRANSFERASE"/>
    <property type="match status" value="1"/>
</dbReference>
<evidence type="ECO:0000259" key="1">
    <source>
        <dbReference type="Pfam" id="PF00535"/>
    </source>
</evidence>
<comment type="caution">
    <text evidence="2">The sequence shown here is derived from an EMBL/GenBank/DDBJ whole genome shotgun (WGS) entry which is preliminary data.</text>
</comment>
<dbReference type="AlphaFoldDB" id="A0A0G0SIY5"/>
<evidence type="ECO:0000313" key="2">
    <source>
        <dbReference type="EMBL" id="KKR64749.1"/>
    </source>
</evidence>
<keyword evidence="2" id="KW-0808">Transferase</keyword>
<name>A0A0G0SIY5_9BACT</name>
<organism evidence="2 3">
    <name type="scientific">Candidatus Woesebacteria bacterium GW2011_GWA1_40_43</name>
    <dbReference type="NCBI Taxonomy" id="1618553"/>
    <lineage>
        <taxon>Bacteria</taxon>
        <taxon>Candidatus Woeseibacteriota</taxon>
    </lineage>
</organism>
<evidence type="ECO:0000313" key="3">
    <source>
        <dbReference type="Proteomes" id="UP000034293"/>
    </source>
</evidence>
<sequence length="227" mass="26377">MKLSIILPARNEETLIRETLRDTVSFLQKRKISGYEILVIINGTTDSTKRIVSEMSFKNKNIRMLKSKPGYGLAIRKGFREANGDYIAIFNVDFYDLKMLDLVNIDLYGKDLIIGSKMTHWSEDKRPVIRRLVSKLFNLYLKIVYRFKGSDTHGIKVMKKNVADRVLPRCKTDSGIFDTEFVLRAQKFGFKIADFAVAVREKRSPRFNQRILQTLLDIWKLYKALNG</sequence>
<dbReference type="Pfam" id="PF00535">
    <property type="entry name" value="Glycos_transf_2"/>
    <property type="match status" value="1"/>
</dbReference>
<protein>
    <submittedName>
        <fullName evidence="2">Glycosyl transferase, group 2 family protein</fullName>
    </submittedName>
</protein>
<reference evidence="2 3" key="1">
    <citation type="journal article" date="2015" name="Nature">
        <title>rRNA introns, odd ribosomes, and small enigmatic genomes across a large radiation of phyla.</title>
        <authorList>
            <person name="Brown C.T."/>
            <person name="Hug L.A."/>
            <person name="Thomas B.C."/>
            <person name="Sharon I."/>
            <person name="Castelle C.J."/>
            <person name="Singh A."/>
            <person name="Wilkins M.J."/>
            <person name="Williams K.H."/>
            <person name="Banfield J.F."/>
        </authorList>
    </citation>
    <scope>NUCLEOTIDE SEQUENCE [LARGE SCALE GENOMIC DNA]</scope>
</reference>